<evidence type="ECO:0000256" key="9">
    <source>
        <dbReference type="HAMAP-Rule" id="MF_00920"/>
    </source>
</evidence>
<dbReference type="InterPro" id="IPR004390">
    <property type="entry name" value="SR_rcpt_FtsY"/>
</dbReference>
<dbReference type="CDD" id="cd17874">
    <property type="entry name" value="FtsY"/>
    <property type="match status" value="1"/>
</dbReference>
<dbReference type="InterPro" id="IPR042101">
    <property type="entry name" value="SRP54_N_sf"/>
</dbReference>
<dbReference type="FunFam" id="3.40.50.300:FF:000053">
    <property type="entry name" value="Signal recognition particle receptor FtsY"/>
    <property type="match status" value="1"/>
</dbReference>
<feature type="binding site" evidence="9">
    <location>
        <begin position="205"/>
        <end position="209"/>
    </location>
    <ligand>
        <name>GTP</name>
        <dbReference type="ChEBI" id="CHEBI:37565"/>
    </ligand>
</feature>
<dbReference type="InterPro" id="IPR036225">
    <property type="entry name" value="SRP/SRP_N"/>
</dbReference>
<dbReference type="AlphaFoldDB" id="A0A9D2SW58"/>
<dbReference type="Gene3D" id="1.20.120.140">
    <property type="entry name" value="Signal recognition particle SRP54, nucleotide-binding domain"/>
    <property type="match status" value="1"/>
</dbReference>
<keyword evidence="3 9" id="KW-0547">Nucleotide-binding</keyword>
<comment type="subcellular location">
    <subcellularLocation>
        <location evidence="9">Cell membrane</location>
        <topology evidence="9">Peripheral membrane protein</topology>
        <orientation evidence="9">Cytoplasmic side</orientation>
    </subcellularLocation>
    <subcellularLocation>
        <location evidence="9">Cytoplasm</location>
    </subcellularLocation>
</comment>
<reference evidence="11" key="2">
    <citation type="submission" date="2021-04" db="EMBL/GenBank/DDBJ databases">
        <authorList>
            <person name="Gilroy R."/>
        </authorList>
    </citation>
    <scope>NUCLEOTIDE SEQUENCE</scope>
    <source>
        <strain evidence="11">CHK187-11901</strain>
    </source>
</reference>
<comment type="caution">
    <text evidence="11">The sequence shown here is derived from an EMBL/GenBank/DDBJ whole genome shotgun (WGS) entry which is preliminary data.</text>
</comment>
<evidence type="ECO:0000256" key="1">
    <source>
        <dbReference type="ARBA" id="ARBA00022475"/>
    </source>
</evidence>
<keyword evidence="5 9" id="KW-0342">GTP-binding</keyword>
<evidence type="ECO:0000256" key="5">
    <source>
        <dbReference type="ARBA" id="ARBA00023134"/>
    </source>
</evidence>
<feature type="domain" description="SRP54-type proteins GTP-binding" evidence="10">
    <location>
        <begin position="290"/>
        <end position="303"/>
    </location>
</feature>
<dbReference type="InterPro" id="IPR027417">
    <property type="entry name" value="P-loop_NTPase"/>
</dbReference>
<feature type="binding site" evidence="9">
    <location>
        <begin position="269"/>
        <end position="272"/>
    </location>
    <ligand>
        <name>GTP</name>
        <dbReference type="ChEBI" id="CHEBI:37565"/>
    </ligand>
</feature>
<dbReference type="GO" id="GO:0003924">
    <property type="term" value="F:GTPase activity"/>
    <property type="evidence" value="ECO:0007669"/>
    <property type="project" value="UniProtKB-UniRule"/>
</dbReference>
<evidence type="ECO:0000259" key="10">
    <source>
        <dbReference type="PROSITE" id="PS00300"/>
    </source>
</evidence>
<dbReference type="SMART" id="SM00963">
    <property type="entry name" value="SRP54_N"/>
    <property type="match status" value="1"/>
</dbReference>
<evidence type="ECO:0000256" key="4">
    <source>
        <dbReference type="ARBA" id="ARBA00022801"/>
    </source>
</evidence>
<dbReference type="HAMAP" id="MF_00920">
    <property type="entry name" value="FtsY"/>
    <property type="match status" value="1"/>
</dbReference>
<proteinExistence type="inferred from homology"/>
<dbReference type="Proteomes" id="UP000823896">
    <property type="component" value="Unassembled WGS sequence"/>
</dbReference>
<comment type="function">
    <text evidence="9">Involved in targeting and insertion of nascent membrane proteins into the cytoplasmic membrane. Acts as a receptor for the complex formed by the signal recognition particle (SRP) and the ribosome-nascent chain (RNC).</text>
</comment>
<comment type="subunit">
    <text evidence="9">Part of the signal recognition particle protein translocation system, which is composed of SRP and FtsY.</text>
</comment>
<accession>A0A9D2SW58</accession>
<dbReference type="EC" id="3.6.5.4" evidence="9"/>
<dbReference type="SMART" id="SM00382">
    <property type="entry name" value="AAA"/>
    <property type="match status" value="1"/>
</dbReference>
<evidence type="ECO:0000256" key="8">
    <source>
        <dbReference type="ARBA" id="ARBA00048027"/>
    </source>
</evidence>
<dbReference type="NCBIfam" id="TIGR00064">
    <property type="entry name" value="ftsY"/>
    <property type="match status" value="1"/>
</dbReference>
<dbReference type="SUPFAM" id="SSF52540">
    <property type="entry name" value="P-loop containing nucleoside triphosphate hydrolases"/>
    <property type="match status" value="1"/>
</dbReference>
<dbReference type="InterPro" id="IPR013822">
    <property type="entry name" value="Signal_recog_particl_SRP54_hlx"/>
</dbReference>
<comment type="catalytic activity">
    <reaction evidence="8 9">
        <text>GTP + H2O = GDP + phosphate + H(+)</text>
        <dbReference type="Rhea" id="RHEA:19669"/>
        <dbReference type="ChEBI" id="CHEBI:15377"/>
        <dbReference type="ChEBI" id="CHEBI:15378"/>
        <dbReference type="ChEBI" id="CHEBI:37565"/>
        <dbReference type="ChEBI" id="CHEBI:43474"/>
        <dbReference type="ChEBI" id="CHEBI:58189"/>
        <dbReference type="EC" id="3.6.5.4"/>
    </reaction>
</comment>
<evidence type="ECO:0000256" key="3">
    <source>
        <dbReference type="ARBA" id="ARBA00022741"/>
    </source>
</evidence>
<dbReference type="EMBL" id="DWWM01000057">
    <property type="protein sequence ID" value="HJC37332.1"/>
    <property type="molecule type" value="Genomic_DNA"/>
</dbReference>
<dbReference type="SUPFAM" id="SSF47364">
    <property type="entry name" value="Domain of the SRP/SRP receptor G-proteins"/>
    <property type="match status" value="1"/>
</dbReference>
<dbReference type="InterPro" id="IPR000897">
    <property type="entry name" value="SRP54_GTPase_dom"/>
</dbReference>
<dbReference type="PANTHER" id="PTHR43134">
    <property type="entry name" value="SIGNAL RECOGNITION PARTICLE RECEPTOR SUBUNIT ALPHA"/>
    <property type="match status" value="1"/>
</dbReference>
<dbReference type="Pfam" id="PF00448">
    <property type="entry name" value="SRP54"/>
    <property type="match status" value="1"/>
</dbReference>
<dbReference type="PANTHER" id="PTHR43134:SF1">
    <property type="entry name" value="SIGNAL RECOGNITION PARTICLE RECEPTOR SUBUNIT ALPHA"/>
    <property type="match status" value="1"/>
</dbReference>
<dbReference type="GO" id="GO:0005886">
    <property type="term" value="C:plasma membrane"/>
    <property type="evidence" value="ECO:0007669"/>
    <property type="project" value="UniProtKB-SubCell"/>
</dbReference>
<keyword evidence="2 9" id="KW-0963">Cytoplasm</keyword>
<evidence type="ECO:0000256" key="6">
    <source>
        <dbReference type="ARBA" id="ARBA00023136"/>
    </source>
</evidence>
<evidence type="ECO:0000256" key="2">
    <source>
        <dbReference type="ARBA" id="ARBA00022490"/>
    </source>
</evidence>
<keyword evidence="4 9" id="KW-0378">Hydrolase</keyword>
<keyword evidence="6 9" id="KW-0472">Membrane</keyword>
<comment type="similarity">
    <text evidence="9">Belongs to the GTP-binding SRP family. FtsY subfamily.</text>
</comment>
<dbReference type="GO" id="GO:0005525">
    <property type="term" value="F:GTP binding"/>
    <property type="evidence" value="ECO:0007669"/>
    <property type="project" value="UniProtKB-UniRule"/>
</dbReference>
<feature type="binding site" evidence="9">
    <location>
        <begin position="123"/>
        <end position="130"/>
    </location>
    <ligand>
        <name>GTP</name>
        <dbReference type="ChEBI" id="CHEBI:37565"/>
    </ligand>
</feature>
<keyword evidence="7 9" id="KW-0675">Receptor</keyword>
<dbReference type="GO" id="GO:0005047">
    <property type="term" value="F:signal recognition particle binding"/>
    <property type="evidence" value="ECO:0007669"/>
    <property type="project" value="TreeGrafter"/>
</dbReference>
<evidence type="ECO:0000313" key="12">
    <source>
        <dbReference type="Proteomes" id="UP000823896"/>
    </source>
</evidence>
<organism evidence="11 12">
    <name type="scientific">Candidatus Merdibacter merdavium</name>
    <dbReference type="NCBI Taxonomy" id="2838692"/>
    <lineage>
        <taxon>Bacteria</taxon>
        <taxon>Bacillati</taxon>
        <taxon>Bacillota</taxon>
        <taxon>Erysipelotrichia</taxon>
        <taxon>Erysipelotrichales</taxon>
        <taxon>Erysipelotrichaceae</taxon>
        <taxon>Merdibacter</taxon>
    </lineage>
</organism>
<dbReference type="SMART" id="SM00962">
    <property type="entry name" value="SRP54"/>
    <property type="match status" value="1"/>
</dbReference>
<dbReference type="FunFam" id="1.20.120.140:FF:000002">
    <property type="entry name" value="Signal recognition particle receptor FtsY"/>
    <property type="match status" value="1"/>
</dbReference>
<dbReference type="GO" id="GO:0006614">
    <property type="term" value="P:SRP-dependent cotranslational protein targeting to membrane"/>
    <property type="evidence" value="ECO:0007669"/>
    <property type="project" value="InterPro"/>
</dbReference>
<reference evidence="11" key="1">
    <citation type="journal article" date="2021" name="PeerJ">
        <title>Extensive microbial diversity within the chicken gut microbiome revealed by metagenomics and culture.</title>
        <authorList>
            <person name="Gilroy R."/>
            <person name="Ravi A."/>
            <person name="Getino M."/>
            <person name="Pursley I."/>
            <person name="Horton D.L."/>
            <person name="Alikhan N.F."/>
            <person name="Baker D."/>
            <person name="Gharbi K."/>
            <person name="Hall N."/>
            <person name="Watson M."/>
            <person name="Adriaenssens E.M."/>
            <person name="Foster-Nyarko E."/>
            <person name="Jarju S."/>
            <person name="Secka A."/>
            <person name="Antonio M."/>
            <person name="Oren A."/>
            <person name="Chaudhuri R.R."/>
            <person name="La Ragione R."/>
            <person name="Hildebrand F."/>
            <person name="Pallen M.J."/>
        </authorList>
    </citation>
    <scope>NUCLEOTIDE SEQUENCE</scope>
    <source>
        <strain evidence="11">CHK187-11901</strain>
    </source>
</reference>
<protein>
    <recommendedName>
        <fullName evidence="9">Signal recognition particle receptor FtsY</fullName>
        <shortName evidence="9">SRP receptor</shortName>
        <ecNumber evidence="9">3.6.5.4</ecNumber>
    </recommendedName>
</protein>
<sequence length="323" mass="35508">MGIFARLKASFQGKEDADRYLKGLDKSKRSFGERLRRLASGFRGVDEDFLEEVMVILLEADVGIHTAEKITSRLESEAARQKLKTFDEISECLVSVMLEMYDEHEDAPVQVNEEGPTVILMVGVNGSGKTTTAAKLTRAFQEDGKSVVLAAADTFRAGAVDQLARWGERLNVPCIKGRENGDPSAVLVDACRYAAEHHCDYLIGDTAGRLQNKVNLMNELTKMRRVIAREIPGAPHEVWLVLDATTGQNGIQQAKVFLEATAVSGIILTKMDGTAKGGIVLAIRDQLGLPVRYIGLGEHPEDLRPFDIESYLYGICEGMNDHT</sequence>
<evidence type="ECO:0000313" key="11">
    <source>
        <dbReference type="EMBL" id="HJC37332.1"/>
    </source>
</evidence>
<dbReference type="PROSITE" id="PS00300">
    <property type="entry name" value="SRP54"/>
    <property type="match status" value="1"/>
</dbReference>
<name>A0A9D2SW58_9FIRM</name>
<gene>
    <name evidence="9 11" type="primary">ftsY</name>
    <name evidence="11" type="ORF">H9702_09435</name>
</gene>
<dbReference type="Pfam" id="PF02881">
    <property type="entry name" value="SRP54_N"/>
    <property type="match status" value="1"/>
</dbReference>
<evidence type="ECO:0000256" key="7">
    <source>
        <dbReference type="ARBA" id="ARBA00023170"/>
    </source>
</evidence>
<keyword evidence="1 9" id="KW-1003">Cell membrane</keyword>
<dbReference type="Gene3D" id="3.40.50.300">
    <property type="entry name" value="P-loop containing nucleotide triphosphate hydrolases"/>
    <property type="match status" value="1"/>
</dbReference>
<dbReference type="InterPro" id="IPR003593">
    <property type="entry name" value="AAA+_ATPase"/>
</dbReference>
<dbReference type="GO" id="GO:0005737">
    <property type="term" value="C:cytoplasm"/>
    <property type="evidence" value="ECO:0007669"/>
    <property type="project" value="UniProtKB-SubCell"/>
</dbReference>